<keyword evidence="3" id="KW-0804">Transcription</keyword>
<protein>
    <recommendedName>
        <fullName evidence="6">Zn(2)-C6 fungal-type domain-containing protein</fullName>
    </recommendedName>
</protein>
<dbReference type="InterPro" id="IPR036864">
    <property type="entry name" value="Zn2-C6_fun-type_DNA-bd_sf"/>
</dbReference>
<dbReference type="PANTHER" id="PTHR38111">
    <property type="entry name" value="ZN(2)-C6 FUNGAL-TYPE DOMAIN-CONTAINING PROTEIN-RELATED"/>
    <property type="match status" value="1"/>
</dbReference>
<dbReference type="PROSITE" id="PS00463">
    <property type="entry name" value="ZN2_CY6_FUNGAL_1"/>
    <property type="match status" value="1"/>
</dbReference>
<organism evidence="7 8">
    <name type="scientific">Exophiala sideris</name>
    <dbReference type="NCBI Taxonomy" id="1016849"/>
    <lineage>
        <taxon>Eukaryota</taxon>
        <taxon>Fungi</taxon>
        <taxon>Dikarya</taxon>
        <taxon>Ascomycota</taxon>
        <taxon>Pezizomycotina</taxon>
        <taxon>Eurotiomycetes</taxon>
        <taxon>Chaetothyriomycetidae</taxon>
        <taxon>Chaetothyriales</taxon>
        <taxon>Herpotrichiellaceae</taxon>
        <taxon>Exophiala</taxon>
    </lineage>
</organism>
<evidence type="ECO:0000313" key="8">
    <source>
        <dbReference type="Proteomes" id="UP001345691"/>
    </source>
</evidence>
<dbReference type="SMART" id="SM00066">
    <property type="entry name" value="GAL4"/>
    <property type="match status" value="1"/>
</dbReference>
<dbReference type="Gene3D" id="4.10.240.10">
    <property type="entry name" value="Zn(2)-C6 fungal-type DNA-binding domain"/>
    <property type="match status" value="1"/>
</dbReference>
<keyword evidence="8" id="KW-1185">Reference proteome</keyword>
<keyword evidence="2" id="KW-0238">DNA-binding</keyword>
<sequence length="499" mass="54950">MPGVPSGRGCDACRLQKKKCDISANPCARCKRLKLPCINLGQKRFKFVSGTSNEDKSPPWLLGSPAQGTSRSESTASRSRSTSAGIQSGKSLGQDALSISPVPTNAYMRLVNVFTDKIKPNAGIRYNISWTFGGYLDHVPARLGENEALDTATDAFMVGMRRFPNPTSGIDLTSIMLEKYTSALAALRNCLDNPAIARAPETLCAVLLLLNCQQFMWHPTGTTTSHGEGAAQIIKLRGGPERYDSFEGQMLLALRGVVLLESLFNDRIYFTDQEWIDMFASKTTALAPEGLAVQSFTRLPNIMRRAKVVLQDVVHHATELHYLRTAAAHLRADLEKFIVEARQRLAAVQETADPHNSARNIHLNLVHCHYLRTYAFGLALVLMVNEVRIAMSPDPADVMAESQTFAVEILRLAQLANQYRPLGAGALKVCLIGAEIAASDLATRLAAKQMRLEYYTDFRPLQQCDFDEPKLICGRTMSPWLGSTTQHVNLKLGSPECIN</sequence>
<gene>
    <name evidence="7" type="ORF">LTR69_010021</name>
</gene>
<feature type="compositionally biased region" description="Low complexity" evidence="5">
    <location>
        <begin position="69"/>
        <end position="84"/>
    </location>
</feature>
<evidence type="ECO:0000259" key="6">
    <source>
        <dbReference type="PROSITE" id="PS50048"/>
    </source>
</evidence>
<dbReference type="InterPro" id="IPR001138">
    <property type="entry name" value="Zn2Cys6_DnaBD"/>
</dbReference>
<evidence type="ECO:0000256" key="3">
    <source>
        <dbReference type="ARBA" id="ARBA00023163"/>
    </source>
</evidence>
<dbReference type="Pfam" id="PF00172">
    <property type="entry name" value="Zn_clus"/>
    <property type="match status" value="1"/>
</dbReference>
<keyword evidence="4" id="KW-0539">Nucleus</keyword>
<evidence type="ECO:0000313" key="7">
    <source>
        <dbReference type="EMBL" id="KAK5052259.1"/>
    </source>
</evidence>
<evidence type="ECO:0000256" key="4">
    <source>
        <dbReference type="ARBA" id="ARBA00023242"/>
    </source>
</evidence>
<feature type="domain" description="Zn(2)-C6 fungal-type" evidence="6">
    <location>
        <begin position="9"/>
        <end position="39"/>
    </location>
</feature>
<feature type="region of interest" description="Disordered" evidence="5">
    <location>
        <begin position="49"/>
        <end position="89"/>
    </location>
</feature>
<dbReference type="PANTHER" id="PTHR38111:SF11">
    <property type="entry name" value="TRANSCRIPTION FACTOR DOMAIN-CONTAINING PROTEIN-RELATED"/>
    <property type="match status" value="1"/>
</dbReference>
<dbReference type="SUPFAM" id="SSF57701">
    <property type="entry name" value="Zn2/Cys6 DNA-binding domain"/>
    <property type="match status" value="1"/>
</dbReference>
<evidence type="ECO:0000256" key="2">
    <source>
        <dbReference type="ARBA" id="ARBA00023125"/>
    </source>
</evidence>
<evidence type="ECO:0000256" key="1">
    <source>
        <dbReference type="ARBA" id="ARBA00023015"/>
    </source>
</evidence>
<dbReference type="EMBL" id="JAVRRF010000031">
    <property type="protein sequence ID" value="KAK5052259.1"/>
    <property type="molecule type" value="Genomic_DNA"/>
</dbReference>
<proteinExistence type="predicted"/>
<accession>A0ABR0J0N4</accession>
<dbReference type="InterPro" id="IPR053178">
    <property type="entry name" value="Osmoadaptation_assoc"/>
</dbReference>
<name>A0ABR0J0N4_9EURO</name>
<evidence type="ECO:0000256" key="5">
    <source>
        <dbReference type="SAM" id="MobiDB-lite"/>
    </source>
</evidence>
<reference evidence="7 8" key="1">
    <citation type="submission" date="2023-08" db="EMBL/GenBank/DDBJ databases">
        <title>Black Yeasts Isolated from many extreme environments.</title>
        <authorList>
            <person name="Coleine C."/>
            <person name="Stajich J.E."/>
            <person name="Selbmann L."/>
        </authorList>
    </citation>
    <scope>NUCLEOTIDE SEQUENCE [LARGE SCALE GENOMIC DNA]</scope>
    <source>
        <strain evidence="7 8">CCFEE 6328</strain>
    </source>
</reference>
<keyword evidence="1" id="KW-0805">Transcription regulation</keyword>
<comment type="caution">
    <text evidence="7">The sequence shown here is derived from an EMBL/GenBank/DDBJ whole genome shotgun (WGS) entry which is preliminary data.</text>
</comment>
<dbReference type="CDD" id="cd00067">
    <property type="entry name" value="GAL4"/>
    <property type="match status" value="1"/>
</dbReference>
<dbReference type="Proteomes" id="UP001345691">
    <property type="component" value="Unassembled WGS sequence"/>
</dbReference>
<dbReference type="PROSITE" id="PS50048">
    <property type="entry name" value="ZN2_CY6_FUNGAL_2"/>
    <property type="match status" value="1"/>
</dbReference>